<protein>
    <submittedName>
        <fullName evidence="2">Uncharacterized protein</fullName>
    </submittedName>
</protein>
<reference evidence="2" key="2">
    <citation type="journal article" date="2015" name="Fish Shellfish Immunol.">
        <title>Early steps in the European eel (Anguilla anguilla)-Vibrio vulnificus interaction in the gills: Role of the RtxA13 toxin.</title>
        <authorList>
            <person name="Callol A."/>
            <person name="Pajuelo D."/>
            <person name="Ebbesson L."/>
            <person name="Teles M."/>
            <person name="MacKenzie S."/>
            <person name="Amaro C."/>
        </authorList>
    </citation>
    <scope>NUCLEOTIDE SEQUENCE</scope>
</reference>
<feature type="region of interest" description="Disordered" evidence="1">
    <location>
        <begin position="1"/>
        <end position="50"/>
    </location>
</feature>
<reference evidence="2" key="1">
    <citation type="submission" date="2014-11" db="EMBL/GenBank/DDBJ databases">
        <authorList>
            <person name="Amaro Gonzalez C."/>
        </authorList>
    </citation>
    <scope>NUCLEOTIDE SEQUENCE</scope>
</reference>
<evidence type="ECO:0000256" key="1">
    <source>
        <dbReference type="SAM" id="MobiDB-lite"/>
    </source>
</evidence>
<organism evidence="2">
    <name type="scientific">Anguilla anguilla</name>
    <name type="common">European freshwater eel</name>
    <name type="synonym">Muraena anguilla</name>
    <dbReference type="NCBI Taxonomy" id="7936"/>
    <lineage>
        <taxon>Eukaryota</taxon>
        <taxon>Metazoa</taxon>
        <taxon>Chordata</taxon>
        <taxon>Craniata</taxon>
        <taxon>Vertebrata</taxon>
        <taxon>Euteleostomi</taxon>
        <taxon>Actinopterygii</taxon>
        <taxon>Neopterygii</taxon>
        <taxon>Teleostei</taxon>
        <taxon>Anguilliformes</taxon>
        <taxon>Anguillidae</taxon>
        <taxon>Anguilla</taxon>
    </lineage>
</organism>
<sequence>MGHSSLKWAGGAAAPSDQGSNQILPLGQQSSLSSRRSQAYPPHTHTQYTP</sequence>
<name>A0A0E9VHX2_ANGAN</name>
<proteinExistence type="predicted"/>
<feature type="compositionally biased region" description="Low complexity" evidence="1">
    <location>
        <begin position="28"/>
        <end position="38"/>
    </location>
</feature>
<dbReference type="AlphaFoldDB" id="A0A0E9VHX2"/>
<evidence type="ECO:0000313" key="2">
    <source>
        <dbReference type="EMBL" id="JAH77682.1"/>
    </source>
</evidence>
<accession>A0A0E9VHX2</accession>
<dbReference type="EMBL" id="GBXM01030895">
    <property type="protein sequence ID" value="JAH77682.1"/>
    <property type="molecule type" value="Transcribed_RNA"/>
</dbReference>